<accession>A0A1Q2SPA0</accession>
<evidence type="ECO:0000313" key="3">
    <source>
        <dbReference type="Proteomes" id="UP000243679"/>
    </source>
</evidence>
<dbReference type="AlphaFoldDB" id="A0A1Q2SPA0"/>
<dbReference type="InterPro" id="IPR027363">
    <property type="entry name" value="M1Pi_N"/>
</dbReference>
<comment type="similarity">
    <text evidence="1">Belongs to the eIF-2B alpha/beta/delta subunits family.</text>
</comment>
<name>A0A1Q2SPA0_9GAMM</name>
<protein>
    <submittedName>
        <fullName evidence="2">Initiation factor 2B-like protein</fullName>
    </submittedName>
</protein>
<gene>
    <name evidence="2" type="ORF">TAO_1563</name>
</gene>
<dbReference type="OrthoDB" id="6113936at2"/>
<evidence type="ECO:0000256" key="1">
    <source>
        <dbReference type="RuleBase" id="RU003814"/>
    </source>
</evidence>
<keyword evidence="2" id="KW-0396">Initiation factor</keyword>
<dbReference type="GO" id="GO:0046523">
    <property type="term" value="F:S-methyl-5-thioribose-1-phosphate isomerase activity"/>
    <property type="evidence" value="ECO:0007669"/>
    <property type="project" value="TreeGrafter"/>
</dbReference>
<dbReference type="InterPro" id="IPR037171">
    <property type="entry name" value="NagB/RpiA_transferase-like"/>
</dbReference>
<evidence type="ECO:0000313" key="2">
    <source>
        <dbReference type="EMBL" id="BAW80933.1"/>
    </source>
</evidence>
<sequence length="294" mass="32541">MWADEIRIIIEDRKHGASELAQYCLTLLAKQAQTSPATSCSELITHLNLLANQFKEVRPSMAPIQNLVARWQFRLFSLPQNEIEDLRLEIVTLTQQLQQQSRQAVTAIAHQVVDLVGPNATIMTHSLSATITATFKVLKNYNVNAIVTESRPLQEGYQLAKQLSEWGIKTTLITDAQIGLFVGKANAAVVGADTILGDGAIINKVGTQLLALAARYQNIPFYVASETFKRLPALAAQAHLEEKAPEELALVTLSKVTIRNIYFDITPSDLISAYITEQGVYYQSDKLPFFTVEA</sequence>
<proteinExistence type="inferred from homology"/>
<dbReference type="Pfam" id="PF01008">
    <property type="entry name" value="IF-2B"/>
    <property type="match status" value="1"/>
</dbReference>
<dbReference type="SUPFAM" id="SSF100950">
    <property type="entry name" value="NagB/RpiA/CoA transferase-like"/>
    <property type="match status" value="1"/>
</dbReference>
<dbReference type="PANTHER" id="PTHR43475:SF3">
    <property type="entry name" value="TRANSLATION INITIATION FACTOR EIF-2B SUBUNIT FAMILY PROTEIN (AFU_ORTHOLOGUE AFUA_2G14290)"/>
    <property type="match status" value="1"/>
</dbReference>
<dbReference type="InterPro" id="IPR000649">
    <property type="entry name" value="IF-2B-related"/>
</dbReference>
<dbReference type="RefSeq" id="WP_096527425.1">
    <property type="nucleotide sequence ID" value="NZ_AP014836.1"/>
</dbReference>
<dbReference type="InterPro" id="IPR042529">
    <property type="entry name" value="IF_2B-like_C"/>
</dbReference>
<organism evidence="2 3">
    <name type="scientific">Candidatus Nitrosoglobus terrae</name>
    <dbReference type="NCBI Taxonomy" id="1630141"/>
    <lineage>
        <taxon>Bacteria</taxon>
        <taxon>Pseudomonadati</taxon>
        <taxon>Pseudomonadota</taxon>
        <taxon>Gammaproteobacteria</taxon>
        <taxon>Chromatiales</taxon>
        <taxon>Chromatiaceae</taxon>
        <taxon>Candidatus Nitrosoglobus</taxon>
    </lineage>
</organism>
<dbReference type="KEGG" id="ntt:TAO_1563"/>
<dbReference type="PANTHER" id="PTHR43475">
    <property type="entry name" value="METHYLTHIORIBOSE-1-PHOSPHATE ISOMERASE"/>
    <property type="match status" value="1"/>
</dbReference>
<keyword evidence="2" id="KW-0648">Protein biosynthesis</keyword>
<dbReference type="GO" id="GO:0003743">
    <property type="term" value="F:translation initiation factor activity"/>
    <property type="evidence" value="ECO:0007669"/>
    <property type="project" value="UniProtKB-KW"/>
</dbReference>
<dbReference type="Gene3D" id="3.40.50.10470">
    <property type="entry name" value="Translation initiation factor eif-2b, domain 2"/>
    <property type="match status" value="1"/>
</dbReference>
<dbReference type="Proteomes" id="UP000243679">
    <property type="component" value="Chromosome"/>
</dbReference>
<dbReference type="GO" id="GO:0019509">
    <property type="term" value="P:L-methionine salvage from methylthioadenosine"/>
    <property type="evidence" value="ECO:0007669"/>
    <property type="project" value="TreeGrafter"/>
</dbReference>
<dbReference type="EMBL" id="AP014836">
    <property type="protein sequence ID" value="BAW80933.1"/>
    <property type="molecule type" value="Genomic_DNA"/>
</dbReference>
<keyword evidence="3" id="KW-1185">Reference proteome</keyword>
<dbReference type="Gene3D" id="1.20.120.420">
    <property type="entry name" value="translation initiation factor eif-2b, domain 1"/>
    <property type="match status" value="1"/>
</dbReference>
<reference evidence="2 3" key="1">
    <citation type="journal article" date="2017" name="ISME J.">
        <title>An acid-tolerant ammonia-oxidizing ?-proteobacterium from soil.</title>
        <authorList>
            <person name="Hayatsu M."/>
            <person name="Tago K."/>
            <person name="Uchiyama I."/>
            <person name="Toyoda A."/>
            <person name="Wang Y."/>
            <person name="Shimomura Y."/>
            <person name="Okubo T."/>
            <person name="Kurisu F."/>
            <person name="Hirono Y."/>
            <person name="Nonaka K."/>
            <person name="Akiyama H."/>
            <person name="Itoh T."/>
            <person name="Takami H."/>
        </authorList>
    </citation>
    <scope>NUCLEOTIDE SEQUENCE [LARGE SCALE GENOMIC DNA]</scope>
    <source>
        <strain evidence="2 3">TAO100</strain>
    </source>
</reference>